<feature type="region of interest" description="Disordered" evidence="1">
    <location>
        <begin position="1"/>
        <end position="87"/>
    </location>
</feature>
<dbReference type="Proteomes" id="UP001142055">
    <property type="component" value="Chromosome 4"/>
</dbReference>
<organism evidence="2 3">
    <name type="scientific">Blomia tropicalis</name>
    <name type="common">Mite</name>
    <dbReference type="NCBI Taxonomy" id="40697"/>
    <lineage>
        <taxon>Eukaryota</taxon>
        <taxon>Metazoa</taxon>
        <taxon>Ecdysozoa</taxon>
        <taxon>Arthropoda</taxon>
        <taxon>Chelicerata</taxon>
        <taxon>Arachnida</taxon>
        <taxon>Acari</taxon>
        <taxon>Acariformes</taxon>
        <taxon>Sarcoptiformes</taxon>
        <taxon>Astigmata</taxon>
        <taxon>Glycyphagoidea</taxon>
        <taxon>Echimyopodidae</taxon>
        <taxon>Blomia</taxon>
    </lineage>
</organism>
<accession>A0A9Q0LWK3</accession>
<reference evidence="2" key="1">
    <citation type="submission" date="2022-12" db="EMBL/GenBank/DDBJ databases">
        <title>Genome assemblies of Blomia tropicalis.</title>
        <authorList>
            <person name="Cui Y."/>
        </authorList>
    </citation>
    <scope>NUCLEOTIDE SEQUENCE</scope>
    <source>
        <tissue evidence="2">Adult mites</tissue>
    </source>
</reference>
<evidence type="ECO:0000313" key="2">
    <source>
        <dbReference type="EMBL" id="KAJ6215838.1"/>
    </source>
</evidence>
<dbReference type="AlphaFoldDB" id="A0A9Q0LWK3"/>
<sequence length="87" mass="9946">MDNAEPKKRGRTNHFSPTGGEYCGGARGDAQNNSWQTNRWHGQTRQSESRKRWRSFPPGNGRRKARGTASSIEPRRSDRLRNLHING</sequence>
<comment type="caution">
    <text evidence="2">The sequence shown here is derived from an EMBL/GenBank/DDBJ whole genome shotgun (WGS) entry which is preliminary data.</text>
</comment>
<evidence type="ECO:0000313" key="3">
    <source>
        <dbReference type="Proteomes" id="UP001142055"/>
    </source>
</evidence>
<name>A0A9Q0LWK3_BLOTA</name>
<feature type="compositionally biased region" description="Polar residues" evidence="1">
    <location>
        <begin position="30"/>
        <end position="46"/>
    </location>
</feature>
<evidence type="ECO:0000256" key="1">
    <source>
        <dbReference type="SAM" id="MobiDB-lite"/>
    </source>
</evidence>
<dbReference type="EMBL" id="JAPWDV010000004">
    <property type="protein sequence ID" value="KAJ6215838.1"/>
    <property type="molecule type" value="Genomic_DNA"/>
</dbReference>
<gene>
    <name evidence="2" type="ORF">RDWZM_010338</name>
</gene>
<protein>
    <submittedName>
        <fullName evidence="2">Uncharacterized protein</fullName>
    </submittedName>
</protein>
<keyword evidence="3" id="KW-1185">Reference proteome</keyword>
<proteinExistence type="predicted"/>